<dbReference type="Proteomes" id="UP001152604">
    <property type="component" value="Unassembled WGS sequence"/>
</dbReference>
<protein>
    <submittedName>
        <fullName evidence="2">5'-methylthioadenosine nucleosidase</fullName>
        <ecNumber evidence="2">3.2.2.16</ecNumber>
        <ecNumber evidence="2">3.2.2.9</ecNumber>
    </submittedName>
</protein>
<organism evidence="2 3">
    <name type="scientific">Mesorhizobium ventifaucium</name>
    <dbReference type="NCBI Taxonomy" id="666020"/>
    <lineage>
        <taxon>Bacteria</taxon>
        <taxon>Pseudomonadati</taxon>
        <taxon>Pseudomonadota</taxon>
        <taxon>Alphaproteobacteria</taxon>
        <taxon>Hyphomicrobiales</taxon>
        <taxon>Phyllobacteriaceae</taxon>
        <taxon>Mesorhizobium</taxon>
    </lineage>
</organism>
<dbReference type="InterPro" id="IPR035994">
    <property type="entry name" value="Nucleoside_phosphorylase_sf"/>
</dbReference>
<comment type="caution">
    <text evidence="2">The sequence shown here is derived from an EMBL/GenBank/DDBJ whole genome shotgun (WGS) entry which is preliminary data.</text>
</comment>
<dbReference type="SUPFAM" id="SSF53167">
    <property type="entry name" value="Purine and uridine phosphorylases"/>
    <property type="match status" value="1"/>
</dbReference>
<accession>A0ABN8K917</accession>
<name>A0ABN8K917_9HYPH</name>
<dbReference type="InterPro" id="IPR010050">
    <property type="entry name" value="MTA_SAH_nuc_hyp"/>
</dbReference>
<dbReference type="NCBIfam" id="TIGR01705">
    <property type="entry name" value="MTA_SAH-nuc-hyp"/>
    <property type="match status" value="1"/>
</dbReference>
<feature type="domain" description="Nucleoside phosphorylase" evidence="1">
    <location>
        <begin position="136"/>
        <end position="184"/>
    </location>
</feature>
<keyword evidence="3" id="KW-1185">Reference proteome</keyword>
<sequence>MRKAVRIAGRDVLFVMAAQAEYGPHLQRLFTPVMTGVGPVEAGVRLGAELSWLKSEKALPDLVVSLGSAGSRTLEQTQIYQAVSVAYRDIDASPLGFEKGATPFLNLPVTVPLPFRIPGINEATLSTGAAIISGSAYDAIGEDMVDMETFACLRACQLFGVPLVGLRGISDGAADLRHVGDWKEYLHVIDEKLADAVTRLEQAIGTGVLELGPSHEDAESD</sequence>
<evidence type="ECO:0000313" key="3">
    <source>
        <dbReference type="Proteomes" id="UP001152604"/>
    </source>
</evidence>
<dbReference type="Gene3D" id="3.40.50.1580">
    <property type="entry name" value="Nucleoside phosphorylase domain"/>
    <property type="match status" value="1"/>
</dbReference>
<dbReference type="EC" id="3.2.2.9" evidence="2"/>
<dbReference type="EMBL" id="CAKXZS010000034">
    <property type="protein sequence ID" value="CAH2405606.1"/>
    <property type="molecule type" value="Genomic_DNA"/>
</dbReference>
<keyword evidence="2" id="KW-0326">Glycosidase</keyword>
<evidence type="ECO:0000259" key="1">
    <source>
        <dbReference type="Pfam" id="PF01048"/>
    </source>
</evidence>
<dbReference type="Pfam" id="PF01048">
    <property type="entry name" value="PNP_UDP_1"/>
    <property type="match status" value="1"/>
</dbReference>
<dbReference type="GO" id="GO:0008930">
    <property type="term" value="F:methylthioadenosine nucleosidase activity"/>
    <property type="evidence" value="ECO:0007669"/>
    <property type="project" value="UniProtKB-EC"/>
</dbReference>
<proteinExistence type="predicted"/>
<reference evidence="2" key="1">
    <citation type="submission" date="2022-03" db="EMBL/GenBank/DDBJ databases">
        <authorList>
            <person name="Brunel B."/>
        </authorList>
    </citation>
    <scope>NUCLEOTIDE SEQUENCE</scope>
    <source>
        <strain evidence="2">STM4922sample</strain>
    </source>
</reference>
<dbReference type="GO" id="GO:0008782">
    <property type="term" value="F:adenosylhomocysteine nucleosidase activity"/>
    <property type="evidence" value="ECO:0007669"/>
    <property type="project" value="UniProtKB-EC"/>
</dbReference>
<gene>
    <name evidence="2" type="ORF">MES4922_40340</name>
</gene>
<dbReference type="EC" id="3.2.2.16" evidence="2"/>
<evidence type="ECO:0000313" key="2">
    <source>
        <dbReference type="EMBL" id="CAH2405606.1"/>
    </source>
</evidence>
<dbReference type="InterPro" id="IPR000845">
    <property type="entry name" value="Nucleoside_phosphorylase_d"/>
</dbReference>
<keyword evidence="2" id="KW-0378">Hydrolase</keyword>
<dbReference type="RefSeq" id="WP_254027317.1">
    <property type="nucleotide sequence ID" value="NZ_CAKXZS010000034.1"/>
</dbReference>